<keyword evidence="11" id="KW-1185">Reference proteome</keyword>
<evidence type="ECO:0000256" key="8">
    <source>
        <dbReference type="ARBA" id="ARBA00048679"/>
    </source>
</evidence>
<evidence type="ECO:0000256" key="3">
    <source>
        <dbReference type="ARBA" id="ARBA00022679"/>
    </source>
</evidence>
<dbReference type="OrthoDB" id="4062651at2759"/>
<dbReference type="PANTHER" id="PTHR43895:SF32">
    <property type="entry name" value="SERINE_THREONINE-PROTEIN KINASE CHK1"/>
    <property type="match status" value="1"/>
</dbReference>
<comment type="catalytic activity">
    <reaction evidence="7">
        <text>L-threonyl-[protein] + ATP = O-phospho-L-threonyl-[protein] + ADP + H(+)</text>
        <dbReference type="Rhea" id="RHEA:46608"/>
        <dbReference type="Rhea" id="RHEA-COMP:11060"/>
        <dbReference type="Rhea" id="RHEA-COMP:11605"/>
        <dbReference type="ChEBI" id="CHEBI:15378"/>
        <dbReference type="ChEBI" id="CHEBI:30013"/>
        <dbReference type="ChEBI" id="CHEBI:30616"/>
        <dbReference type="ChEBI" id="CHEBI:61977"/>
        <dbReference type="ChEBI" id="CHEBI:456216"/>
        <dbReference type="EC" id="2.7.11.1"/>
    </reaction>
</comment>
<proteinExistence type="predicted"/>
<evidence type="ECO:0000256" key="2">
    <source>
        <dbReference type="ARBA" id="ARBA00022527"/>
    </source>
</evidence>
<dbReference type="SUPFAM" id="SSF56112">
    <property type="entry name" value="Protein kinase-like (PK-like)"/>
    <property type="match status" value="1"/>
</dbReference>
<reference evidence="10 11" key="1">
    <citation type="journal article" date="2013" name="BMC Genomics">
        <title>The genome and transcriptome of the pine saprophyte Ophiostoma piceae, and a comparison with the bark beetle-associated pine pathogen Grosmannia clavigera.</title>
        <authorList>
            <person name="Haridas S."/>
            <person name="Wang Y."/>
            <person name="Lim L."/>
            <person name="Massoumi Alamouti S."/>
            <person name="Jackman S."/>
            <person name="Docking R."/>
            <person name="Robertson G."/>
            <person name="Birol I."/>
            <person name="Bohlmann J."/>
            <person name="Breuil C."/>
        </authorList>
    </citation>
    <scope>NUCLEOTIDE SEQUENCE [LARGE SCALE GENOMIC DNA]</scope>
    <source>
        <strain evidence="10 11">UAMH 11346</strain>
    </source>
</reference>
<dbReference type="Pfam" id="PF00069">
    <property type="entry name" value="Pkinase"/>
    <property type="match status" value="1"/>
</dbReference>
<dbReference type="GO" id="GO:0005524">
    <property type="term" value="F:ATP binding"/>
    <property type="evidence" value="ECO:0007669"/>
    <property type="project" value="UniProtKB-KW"/>
</dbReference>
<evidence type="ECO:0000256" key="4">
    <source>
        <dbReference type="ARBA" id="ARBA00022741"/>
    </source>
</evidence>
<keyword evidence="5 10" id="KW-0418">Kinase</keyword>
<dbReference type="Proteomes" id="UP000016923">
    <property type="component" value="Unassembled WGS sequence"/>
</dbReference>
<keyword evidence="2" id="KW-0723">Serine/threonine-protein kinase</keyword>
<gene>
    <name evidence="10" type="ORF">F503_04715</name>
</gene>
<dbReference type="PANTHER" id="PTHR43895">
    <property type="entry name" value="CALCIUM/CALMODULIN-DEPENDENT PROTEIN KINASE KINASE-RELATED"/>
    <property type="match status" value="1"/>
</dbReference>
<keyword evidence="4" id="KW-0547">Nucleotide-binding</keyword>
<sequence>MADVDEAQPAAAAVDSKILDGITSWRGFTDLTQIFERKGRDKATSKFSCTLYTLIDTEDNATIYFGQVDAPKREVSLERAKQSLARIPDDALYPVLPAELQANATEQLPPPDTQYYLKRPKILNYRHAVGTTDLADHLLEEALTLDLLRRNPHPNVGVCDGYWVPPGKHGRMAGIILRRYSMTLHDYIGLQKSGSDSEDPAAAAAAAAVRAAKYMQELTAAADHLHSLGVAHNDINPRNIMLDENDSIVLVDLGSCKPLGEELTEFGTPPFNEGFDEVSAKKNDEIGLQQIQAWLGLAAAQ</sequence>
<protein>
    <recommendedName>
        <fullName evidence="1">non-specific serine/threonine protein kinase</fullName>
        <ecNumber evidence="1">2.7.11.1</ecNumber>
    </recommendedName>
</protein>
<evidence type="ECO:0000256" key="7">
    <source>
        <dbReference type="ARBA" id="ARBA00047899"/>
    </source>
</evidence>
<organism evidence="10 11">
    <name type="scientific">Ophiostoma piceae (strain UAMH 11346)</name>
    <name type="common">Sap stain fungus</name>
    <dbReference type="NCBI Taxonomy" id="1262450"/>
    <lineage>
        <taxon>Eukaryota</taxon>
        <taxon>Fungi</taxon>
        <taxon>Dikarya</taxon>
        <taxon>Ascomycota</taxon>
        <taxon>Pezizomycotina</taxon>
        <taxon>Sordariomycetes</taxon>
        <taxon>Sordariomycetidae</taxon>
        <taxon>Ophiostomatales</taxon>
        <taxon>Ophiostomataceae</taxon>
        <taxon>Ophiostoma</taxon>
    </lineage>
</organism>
<dbReference type="eggNOG" id="ENOG502RZ04">
    <property type="taxonomic scope" value="Eukaryota"/>
</dbReference>
<dbReference type="AlphaFoldDB" id="S3CU52"/>
<evidence type="ECO:0000313" key="11">
    <source>
        <dbReference type="Proteomes" id="UP000016923"/>
    </source>
</evidence>
<evidence type="ECO:0000259" key="9">
    <source>
        <dbReference type="PROSITE" id="PS50011"/>
    </source>
</evidence>
<dbReference type="Gene3D" id="1.10.510.10">
    <property type="entry name" value="Transferase(Phosphotransferase) domain 1"/>
    <property type="match status" value="1"/>
</dbReference>
<dbReference type="GO" id="GO:0004674">
    <property type="term" value="F:protein serine/threonine kinase activity"/>
    <property type="evidence" value="ECO:0007669"/>
    <property type="project" value="UniProtKB-KW"/>
</dbReference>
<dbReference type="OMA" id="CQPFGKR"/>
<dbReference type="STRING" id="1262450.S3CU52"/>
<accession>S3CU52</accession>
<dbReference type="PROSITE" id="PS50011">
    <property type="entry name" value="PROTEIN_KINASE_DOM"/>
    <property type="match status" value="1"/>
</dbReference>
<comment type="catalytic activity">
    <reaction evidence="8">
        <text>L-seryl-[protein] + ATP = O-phospho-L-seryl-[protein] + ADP + H(+)</text>
        <dbReference type="Rhea" id="RHEA:17989"/>
        <dbReference type="Rhea" id="RHEA-COMP:9863"/>
        <dbReference type="Rhea" id="RHEA-COMP:11604"/>
        <dbReference type="ChEBI" id="CHEBI:15378"/>
        <dbReference type="ChEBI" id="CHEBI:29999"/>
        <dbReference type="ChEBI" id="CHEBI:30616"/>
        <dbReference type="ChEBI" id="CHEBI:83421"/>
        <dbReference type="ChEBI" id="CHEBI:456216"/>
        <dbReference type="EC" id="2.7.11.1"/>
    </reaction>
</comment>
<name>S3CU52_OPHP1</name>
<dbReference type="InterPro" id="IPR011009">
    <property type="entry name" value="Kinase-like_dom_sf"/>
</dbReference>
<dbReference type="VEuPathDB" id="FungiDB:F503_04715"/>
<keyword evidence="6" id="KW-0067">ATP-binding</keyword>
<dbReference type="EC" id="2.7.11.1" evidence="1"/>
<evidence type="ECO:0000256" key="1">
    <source>
        <dbReference type="ARBA" id="ARBA00012513"/>
    </source>
</evidence>
<keyword evidence="3" id="KW-0808">Transferase</keyword>
<dbReference type="InterPro" id="IPR000719">
    <property type="entry name" value="Prot_kinase_dom"/>
</dbReference>
<evidence type="ECO:0000256" key="5">
    <source>
        <dbReference type="ARBA" id="ARBA00022777"/>
    </source>
</evidence>
<dbReference type="HOGENOM" id="CLU_062257_2_0_1"/>
<evidence type="ECO:0000313" key="10">
    <source>
        <dbReference type="EMBL" id="EPE04200.1"/>
    </source>
</evidence>
<dbReference type="GO" id="GO:0007165">
    <property type="term" value="P:signal transduction"/>
    <property type="evidence" value="ECO:0007669"/>
    <property type="project" value="TreeGrafter"/>
</dbReference>
<dbReference type="EMBL" id="KE148162">
    <property type="protein sequence ID" value="EPE04200.1"/>
    <property type="molecule type" value="Genomic_DNA"/>
</dbReference>
<evidence type="ECO:0000256" key="6">
    <source>
        <dbReference type="ARBA" id="ARBA00022840"/>
    </source>
</evidence>
<feature type="domain" description="Protein kinase" evidence="9">
    <location>
        <begin position="81"/>
        <end position="301"/>
    </location>
</feature>